<evidence type="ECO:0000256" key="2">
    <source>
        <dbReference type="ARBA" id="ARBA00023295"/>
    </source>
</evidence>
<name>A0A2T3HJT3_9SPHI</name>
<reference evidence="5 6" key="1">
    <citation type="submission" date="2018-03" db="EMBL/GenBank/DDBJ databases">
        <authorList>
            <person name="Keele B.F."/>
        </authorList>
    </citation>
    <scope>NUCLEOTIDE SEQUENCE [LARGE SCALE GENOMIC DNA]</scope>
    <source>
        <strain evidence="5 6">YL28-9</strain>
    </source>
</reference>
<dbReference type="PANTHER" id="PTHR34142">
    <property type="entry name" value="ENDO-BETA-1,4-GLUCANASE A"/>
    <property type="match status" value="1"/>
</dbReference>
<dbReference type="SUPFAM" id="SSF51445">
    <property type="entry name" value="(Trans)glycosidases"/>
    <property type="match status" value="1"/>
</dbReference>
<dbReference type="Pfam" id="PF00150">
    <property type="entry name" value="Cellulase"/>
    <property type="match status" value="1"/>
</dbReference>
<evidence type="ECO:0000256" key="1">
    <source>
        <dbReference type="ARBA" id="ARBA00022801"/>
    </source>
</evidence>
<comment type="caution">
    <text evidence="5">The sequence shown here is derived from an EMBL/GenBank/DDBJ whole genome shotgun (WGS) entry which is preliminary data.</text>
</comment>
<accession>A0A2T3HJT3</accession>
<dbReference type="PROSITE" id="PS00659">
    <property type="entry name" value="GLYCOSYL_HYDROL_F5"/>
    <property type="match status" value="1"/>
</dbReference>
<evidence type="ECO:0000313" key="5">
    <source>
        <dbReference type="EMBL" id="PST82679.1"/>
    </source>
</evidence>
<evidence type="ECO:0000313" key="6">
    <source>
        <dbReference type="Proteomes" id="UP000240912"/>
    </source>
</evidence>
<dbReference type="GO" id="GO:0000272">
    <property type="term" value="P:polysaccharide catabolic process"/>
    <property type="evidence" value="ECO:0007669"/>
    <property type="project" value="InterPro"/>
</dbReference>
<dbReference type="AlphaFoldDB" id="A0A2T3HJT3"/>
<comment type="similarity">
    <text evidence="3">Belongs to the glycosyl hydrolase 5 (cellulase A) family.</text>
</comment>
<dbReference type="Proteomes" id="UP000240912">
    <property type="component" value="Unassembled WGS sequence"/>
</dbReference>
<keyword evidence="1 3" id="KW-0378">Hydrolase</keyword>
<gene>
    <name evidence="5" type="ORF">C7T94_08435</name>
</gene>
<dbReference type="Gene3D" id="3.20.20.80">
    <property type="entry name" value="Glycosidases"/>
    <property type="match status" value="1"/>
</dbReference>
<evidence type="ECO:0000256" key="3">
    <source>
        <dbReference type="RuleBase" id="RU361153"/>
    </source>
</evidence>
<dbReference type="InterPro" id="IPR017853">
    <property type="entry name" value="GH"/>
</dbReference>
<dbReference type="GO" id="GO:0004553">
    <property type="term" value="F:hydrolase activity, hydrolyzing O-glycosyl compounds"/>
    <property type="evidence" value="ECO:0007669"/>
    <property type="project" value="InterPro"/>
</dbReference>
<sequence length="332" mass="37528">MACKGKQTVSLQENRAIADQTKPFTVNGRLKVVGTSLVNQQGQPIQLRGMSTHGLQYRGNCYNDQSLDLLINSWGADVLRISTYIQEGGYETKPEYFTQFVDELVEKCYQRGSYALIDWHMLHPGDPNANTAMAKTFFEHVSKKHASKGNVLYEICNEPNSDKYPVTWALIKNYAEQLIPVIRRNDPGSVIIVGTPEFASRPDQVIGNALTDQNVMYTMHFYAADKNKPDQDARMRFVQTALDGGIPVFVTEFGTQDGWGDGENDFVKSQQWLRFLAERKVSWINWNFSDSPRSGAAWKTGTCPNGPWTEDKLKDAGKWIRTQLSSPPDSWK</sequence>
<dbReference type="InterPro" id="IPR001547">
    <property type="entry name" value="Glyco_hydro_5"/>
</dbReference>
<dbReference type="OrthoDB" id="154460at2"/>
<dbReference type="EMBL" id="PYLS01000005">
    <property type="protein sequence ID" value="PST82679.1"/>
    <property type="molecule type" value="Genomic_DNA"/>
</dbReference>
<dbReference type="PANTHER" id="PTHR34142:SF1">
    <property type="entry name" value="GLYCOSIDE HYDROLASE FAMILY 5 DOMAIN-CONTAINING PROTEIN"/>
    <property type="match status" value="1"/>
</dbReference>
<keyword evidence="6" id="KW-1185">Reference proteome</keyword>
<organism evidence="5 6">
    <name type="scientific">Pedobacter yulinensis</name>
    <dbReference type="NCBI Taxonomy" id="2126353"/>
    <lineage>
        <taxon>Bacteria</taxon>
        <taxon>Pseudomonadati</taxon>
        <taxon>Bacteroidota</taxon>
        <taxon>Sphingobacteriia</taxon>
        <taxon>Sphingobacteriales</taxon>
        <taxon>Sphingobacteriaceae</taxon>
        <taxon>Pedobacter</taxon>
    </lineage>
</organism>
<dbReference type="InterPro" id="IPR018087">
    <property type="entry name" value="Glyco_hydro_5_CS"/>
</dbReference>
<proteinExistence type="inferred from homology"/>
<evidence type="ECO:0000259" key="4">
    <source>
        <dbReference type="Pfam" id="PF00150"/>
    </source>
</evidence>
<feature type="domain" description="Glycoside hydrolase family 5" evidence="4">
    <location>
        <begin position="38"/>
        <end position="290"/>
    </location>
</feature>
<keyword evidence="2 3" id="KW-0326">Glycosidase</keyword>
<protein>
    <submittedName>
        <fullName evidence="5">Cellulase</fullName>
    </submittedName>
</protein>